<dbReference type="Proteomes" id="UP001140949">
    <property type="component" value="Unassembled WGS sequence"/>
</dbReference>
<name>A0AAX6HTT4_IRIPA</name>
<dbReference type="AlphaFoldDB" id="A0AAX6HTT4"/>
<evidence type="ECO:0000256" key="1">
    <source>
        <dbReference type="SAM" id="MobiDB-lite"/>
    </source>
</evidence>
<proteinExistence type="predicted"/>
<gene>
    <name evidence="3" type="ORF">M6B38_293425</name>
    <name evidence="2" type="ORF">M6B38_294365</name>
</gene>
<organism evidence="2 4">
    <name type="scientific">Iris pallida</name>
    <name type="common">Sweet iris</name>
    <dbReference type="NCBI Taxonomy" id="29817"/>
    <lineage>
        <taxon>Eukaryota</taxon>
        <taxon>Viridiplantae</taxon>
        <taxon>Streptophyta</taxon>
        <taxon>Embryophyta</taxon>
        <taxon>Tracheophyta</taxon>
        <taxon>Spermatophyta</taxon>
        <taxon>Magnoliopsida</taxon>
        <taxon>Liliopsida</taxon>
        <taxon>Asparagales</taxon>
        <taxon>Iridaceae</taxon>
        <taxon>Iridoideae</taxon>
        <taxon>Irideae</taxon>
        <taxon>Iris</taxon>
    </lineage>
</organism>
<evidence type="ECO:0000313" key="4">
    <source>
        <dbReference type="Proteomes" id="UP001140949"/>
    </source>
</evidence>
<feature type="region of interest" description="Disordered" evidence="1">
    <location>
        <begin position="51"/>
        <end position="116"/>
    </location>
</feature>
<evidence type="ECO:0000313" key="2">
    <source>
        <dbReference type="EMBL" id="KAJ6844121.1"/>
    </source>
</evidence>
<protein>
    <submittedName>
        <fullName evidence="2">Cation/H(+) antiporter 15-like</fullName>
    </submittedName>
</protein>
<reference evidence="2" key="2">
    <citation type="submission" date="2023-04" db="EMBL/GenBank/DDBJ databases">
        <authorList>
            <person name="Bruccoleri R.E."/>
            <person name="Oakeley E.J."/>
            <person name="Faust A.-M."/>
            <person name="Dessus-Babus S."/>
            <person name="Altorfer M."/>
            <person name="Burckhardt D."/>
            <person name="Oertli M."/>
            <person name="Naumann U."/>
            <person name="Petersen F."/>
            <person name="Wong J."/>
        </authorList>
    </citation>
    <scope>NUCLEOTIDE SEQUENCE</scope>
    <source>
        <strain evidence="2">GSM-AAB239-AS_SAM_17_03QT</strain>
        <tissue evidence="2">Leaf</tissue>
    </source>
</reference>
<accession>A0AAX6HTT4</accession>
<dbReference type="EMBL" id="JANAVB010006621">
    <property type="protein sequence ID" value="KAJ6844121.1"/>
    <property type="molecule type" value="Genomic_DNA"/>
</dbReference>
<evidence type="ECO:0000313" key="3">
    <source>
        <dbReference type="EMBL" id="KAJ6844605.1"/>
    </source>
</evidence>
<reference evidence="2" key="1">
    <citation type="journal article" date="2023" name="GigaByte">
        <title>Genome assembly of the bearded iris, Iris pallida Lam.</title>
        <authorList>
            <person name="Bruccoleri R.E."/>
            <person name="Oakeley E.J."/>
            <person name="Faust A.M.E."/>
            <person name="Altorfer M."/>
            <person name="Dessus-Babus S."/>
            <person name="Burckhardt D."/>
            <person name="Oertli M."/>
            <person name="Naumann U."/>
            <person name="Petersen F."/>
            <person name="Wong J."/>
        </authorList>
    </citation>
    <scope>NUCLEOTIDE SEQUENCE</scope>
    <source>
        <strain evidence="2">GSM-AAB239-AS_SAM_17_03QT</strain>
    </source>
</reference>
<feature type="compositionally biased region" description="Low complexity" evidence="1">
    <location>
        <begin position="65"/>
        <end position="90"/>
    </location>
</feature>
<keyword evidence="4" id="KW-1185">Reference proteome</keyword>
<sequence>MRPITSPSLIDIPNQWLVAMIAPTLATTLKPTSSARYRHSLWSTRSLTSSLSPTTAVYTGRSRPDTSLSSRSTSVRPSGGPPGSTRPSSSAPLAMFCPMKAPSSPQRRAMRMTVTK</sequence>
<comment type="caution">
    <text evidence="2">The sequence shown here is derived from an EMBL/GenBank/DDBJ whole genome shotgun (WGS) entry which is preliminary data.</text>
</comment>
<dbReference type="EMBL" id="JANAVB010006599">
    <property type="protein sequence ID" value="KAJ6844605.1"/>
    <property type="molecule type" value="Genomic_DNA"/>
</dbReference>